<sequence>MKRTDPPIIISTIINASQEAVWQAITDPDQMRAWYFEDIPDFKAEVGFETGFDVAVEDRVFPHKWRITEADPPCRITCEWRYENYAGCGYVTFELAGVEAKTRVHLINTITEDFPGDIPEFKRESCIGGWEYFIRQRLKGFLENPE</sequence>
<dbReference type="eggNOG" id="COG3832">
    <property type="taxonomic scope" value="Bacteria"/>
</dbReference>
<dbReference type="Pfam" id="PF08327">
    <property type="entry name" value="AHSA1"/>
    <property type="match status" value="1"/>
</dbReference>
<dbReference type="Proteomes" id="UP000009049">
    <property type="component" value="Chromosome"/>
</dbReference>
<organism evidence="3 4">
    <name type="scientific">Robiginitalea biformata (strain ATCC BAA-864 / DSM 15991 / KCTC 12146 / HTCC2501)</name>
    <dbReference type="NCBI Taxonomy" id="313596"/>
    <lineage>
        <taxon>Bacteria</taxon>
        <taxon>Pseudomonadati</taxon>
        <taxon>Bacteroidota</taxon>
        <taxon>Flavobacteriia</taxon>
        <taxon>Flavobacteriales</taxon>
        <taxon>Flavobacteriaceae</taxon>
        <taxon>Robiginitalea</taxon>
    </lineage>
</organism>
<dbReference type="SUPFAM" id="SSF55961">
    <property type="entry name" value="Bet v1-like"/>
    <property type="match status" value="1"/>
</dbReference>
<dbReference type="InterPro" id="IPR023393">
    <property type="entry name" value="START-like_dom_sf"/>
</dbReference>
<reference evidence="3 4" key="1">
    <citation type="journal article" date="2009" name="J. Bacteriol.">
        <title>Complete genome sequence of Robiginitalea biformata HTCC2501.</title>
        <authorList>
            <person name="Oh H.M."/>
            <person name="Giovannoni S.J."/>
            <person name="Lee K."/>
            <person name="Ferriera S."/>
            <person name="Johnson J."/>
            <person name="Cho J.C."/>
        </authorList>
    </citation>
    <scope>NUCLEOTIDE SEQUENCE [LARGE SCALE GENOMIC DNA]</scope>
    <source>
        <strain evidence="4">ATCC BAA-864 / HTCC2501 / KCTC 12146</strain>
    </source>
</reference>
<dbReference type="OrthoDB" id="384974at2"/>
<dbReference type="RefSeq" id="WP_015754109.1">
    <property type="nucleotide sequence ID" value="NC_013222.1"/>
</dbReference>
<name>A4CM96_ROBBH</name>
<dbReference type="AlphaFoldDB" id="A4CM96"/>
<dbReference type="CDD" id="cd07814">
    <property type="entry name" value="SRPBCC_CalC_Aha1-like"/>
    <property type="match status" value="1"/>
</dbReference>
<proteinExistence type="inferred from homology"/>
<protein>
    <recommendedName>
        <fullName evidence="2">Activator of Hsp90 ATPase homologue 1/2-like C-terminal domain-containing protein</fullName>
    </recommendedName>
</protein>
<evidence type="ECO:0000313" key="3">
    <source>
        <dbReference type="EMBL" id="EAR14788.1"/>
    </source>
</evidence>
<dbReference type="EMBL" id="CP001712">
    <property type="protein sequence ID" value="EAR14788.1"/>
    <property type="molecule type" value="Genomic_DNA"/>
</dbReference>
<keyword evidence="4" id="KW-1185">Reference proteome</keyword>
<comment type="similarity">
    <text evidence="1">Belongs to the AHA1 family.</text>
</comment>
<accession>A4CM96</accession>
<dbReference type="STRING" id="313596.RB2501_10697"/>
<dbReference type="KEGG" id="rbi:RB2501_10697"/>
<evidence type="ECO:0000313" key="4">
    <source>
        <dbReference type="Proteomes" id="UP000009049"/>
    </source>
</evidence>
<dbReference type="InterPro" id="IPR013538">
    <property type="entry name" value="ASHA1/2-like_C"/>
</dbReference>
<dbReference type="Gene3D" id="3.30.530.20">
    <property type="match status" value="1"/>
</dbReference>
<gene>
    <name evidence="3" type="ordered locus">RB2501_10697</name>
</gene>
<evidence type="ECO:0000259" key="2">
    <source>
        <dbReference type="Pfam" id="PF08327"/>
    </source>
</evidence>
<feature type="domain" description="Activator of Hsp90 ATPase homologue 1/2-like C-terminal" evidence="2">
    <location>
        <begin position="15"/>
        <end position="143"/>
    </location>
</feature>
<dbReference type="HOGENOM" id="CLU_108923_9_0_10"/>
<evidence type="ECO:0000256" key="1">
    <source>
        <dbReference type="ARBA" id="ARBA00006817"/>
    </source>
</evidence>